<dbReference type="CDD" id="cd00130">
    <property type="entry name" value="PAS"/>
    <property type="match status" value="2"/>
</dbReference>
<evidence type="ECO:0000256" key="1">
    <source>
        <dbReference type="ARBA" id="ARBA00004123"/>
    </source>
</evidence>
<dbReference type="Pfam" id="PF00989">
    <property type="entry name" value="PAS"/>
    <property type="match status" value="1"/>
</dbReference>
<dbReference type="SMART" id="SM00091">
    <property type="entry name" value="PAS"/>
    <property type="match status" value="2"/>
</dbReference>
<dbReference type="CDD" id="cd18947">
    <property type="entry name" value="bHLH-PAS_ARNT"/>
    <property type="match status" value="1"/>
</dbReference>
<dbReference type="Proteomes" id="UP000694546">
    <property type="component" value="Chromosome 14"/>
</dbReference>
<keyword evidence="5" id="KW-0804">Transcription</keyword>
<proteinExistence type="predicted"/>
<dbReference type="GO" id="GO:0046983">
    <property type="term" value="F:protein dimerization activity"/>
    <property type="evidence" value="ECO:0007669"/>
    <property type="project" value="InterPro"/>
</dbReference>
<feature type="region of interest" description="Disordered" evidence="7">
    <location>
        <begin position="526"/>
        <end position="565"/>
    </location>
</feature>
<dbReference type="SUPFAM" id="SSF47459">
    <property type="entry name" value="HLH, helix-loop-helix DNA-binding domain"/>
    <property type="match status" value="1"/>
</dbReference>
<keyword evidence="3" id="KW-0805">Transcription regulation</keyword>
<dbReference type="InterPro" id="IPR000014">
    <property type="entry name" value="PAS"/>
</dbReference>
<evidence type="ECO:0000256" key="4">
    <source>
        <dbReference type="ARBA" id="ARBA00023125"/>
    </source>
</evidence>
<evidence type="ECO:0000256" key="5">
    <source>
        <dbReference type="ARBA" id="ARBA00023163"/>
    </source>
</evidence>
<gene>
    <name evidence="10" type="primary">ARNT2</name>
    <name evidence="10" type="synonym">arnt2</name>
</gene>
<name>A0A8C5FIG6_GADMO</name>
<dbReference type="PROSITE" id="PS50888">
    <property type="entry name" value="BHLH"/>
    <property type="match status" value="1"/>
</dbReference>
<dbReference type="InterPro" id="IPR035965">
    <property type="entry name" value="PAS-like_dom_sf"/>
</dbReference>
<dbReference type="Gene3D" id="4.10.280.10">
    <property type="entry name" value="Helix-loop-helix DNA-binding domain"/>
    <property type="match status" value="1"/>
</dbReference>
<dbReference type="GeneTree" id="ENSGT00940000158198"/>
<keyword evidence="6" id="KW-0539">Nucleus</keyword>
<evidence type="ECO:0000256" key="3">
    <source>
        <dbReference type="ARBA" id="ARBA00023015"/>
    </source>
</evidence>
<dbReference type="NCBIfam" id="TIGR00229">
    <property type="entry name" value="sensory_box"/>
    <property type="match status" value="1"/>
</dbReference>
<dbReference type="PRINTS" id="PR00785">
    <property type="entry name" value="NCTRNSLOCATR"/>
</dbReference>
<keyword evidence="2" id="KW-0677">Repeat</keyword>
<reference evidence="10" key="1">
    <citation type="submission" date="2025-08" db="UniProtKB">
        <authorList>
            <consortium name="Ensembl"/>
        </authorList>
    </citation>
    <scope>IDENTIFICATION</scope>
</reference>
<dbReference type="InterPro" id="IPR050933">
    <property type="entry name" value="Circadian_TF"/>
</dbReference>
<evidence type="ECO:0000313" key="11">
    <source>
        <dbReference type="Proteomes" id="UP000694546"/>
    </source>
</evidence>
<feature type="domain" description="PAS" evidence="8">
    <location>
        <begin position="122"/>
        <end position="194"/>
    </location>
</feature>
<evidence type="ECO:0000259" key="8">
    <source>
        <dbReference type="PROSITE" id="PS50112"/>
    </source>
</evidence>
<dbReference type="InterPro" id="IPR036638">
    <property type="entry name" value="HLH_DNA-bd_sf"/>
</dbReference>
<dbReference type="PROSITE" id="PS50112">
    <property type="entry name" value="PAS"/>
    <property type="match status" value="2"/>
</dbReference>
<keyword evidence="4" id="KW-0238">DNA-binding</keyword>
<feature type="domain" description="BHLH" evidence="9">
    <location>
        <begin position="51"/>
        <end position="104"/>
    </location>
</feature>
<dbReference type="SMART" id="SM00353">
    <property type="entry name" value="HLH"/>
    <property type="match status" value="1"/>
</dbReference>
<accession>A0A8C5FIG6</accession>
<dbReference type="SMART" id="SM00086">
    <property type="entry name" value="PAC"/>
    <property type="match status" value="1"/>
</dbReference>
<dbReference type="GO" id="GO:0005737">
    <property type="term" value="C:cytoplasm"/>
    <property type="evidence" value="ECO:0007669"/>
    <property type="project" value="InterPro"/>
</dbReference>
<reference evidence="10" key="2">
    <citation type="submission" date="2025-09" db="UniProtKB">
        <authorList>
            <consortium name="Ensembl"/>
        </authorList>
    </citation>
    <scope>IDENTIFICATION</scope>
</reference>
<comment type="subcellular location">
    <subcellularLocation>
        <location evidence="1">Nucleus</location>
    </subcellularLocation>
</comment>
<dbReference type="InterPro" id="IPR001067">
    <property type="entry name" value="Nuc_translocat"/>
</dbReference>
<organism evidence="10 11">
    <name type="scientific">Gadus morhua</name>
    <name type="common">Atlantic cod</name>
    <dbReference type="NCBI Taxonomy" id="8049"/>
    <lineage>
        <taxon>Eukaryota</taxon>
        <taxon>Metazoa</taxon>
        <taxon>Chordata</taxon>
        <taxon>Craniata</taxon>
        <taxon>Vertebrata</taxon>
        <taxon>Euteleostomi</taxon>
        <taxon>Actinopterygii</taxon>
        <taxon>Neopterygii</taxon>
        <taxon>Teleostei</taxon>
        <taxon>Neoteleostei</taxon>
        <taxon>Acanthomorphata</taxon>
        <taxon>Zeiogadaria</taxon>
        <taxon>Gadariae</taxon>
        <taxon>Gadiformes</taxon>
        <taxon>Gadoidei</taxon>
        <taxon>Gadidae</taxon>
        <taxon>Gadus</taxon>
    </lineage>
</organism>
<dbReference type="InterPro" id="IPR013767">
    <property type="entry name" value="PAS_fold"/>
</dbReference>
<keyword evidence="11" id="KW-1185">Reference proteome</keyword>
<dbReference type="Gene3D" id="3.30.450.20">
    <property type="entry name" value="PAS domain"/>
    <property type="match status" value="2"/>
</dbReference>
<dbReference type="GO" id="GO:0003677">
    <property type="term" value="F:DNA binding"/>
    <property type="evidence" value="ECO:0007669"/>
    <property type="project" value="UniProtKB-KW"/>
</dbReference>
<feature type="compositionally biased region" description="Basic residues" evidence="7">
    <location>
        <begin position="528"/>
        <end position="552"/>
    </location>
</feature>
<dbReference type="SUPFAM" id="SSF55785">
    <property type="entry name" value="PYP-like sensor domain (PAS domain)"/>
    <property type="match status" value="2"/>
</dbReference>
<feature type="domain" description="PAS" evidence="8">
    <location>
        <begin position="330"/>
        <end position="381"/>
    </location>
</feature>
<dbReference type="Pfam" id="PF00010">
    <property type="entry name" value="HLH"/>
    <property type="match status" value="1"/>
</dbReference>
<evidence type="ECO:0000313" key="10">
    <source>
        <dbReference type="Ensembl" id="ENSGMOP00000038971.1"/>
    </source>
</evidence>
<evidence type="ECO:0000259" key="9">
    <source>
        <dbReference type="PROSITE" id="PS50888"/>
    </source>
</evidence>
<dbReference type="GO" id="GO:0005634">
    <property type="term" value="C:nucleus"/>
    <property type="evidence" value="ECO:0007669"/>
    <property type="project" value="UniProtKB-SubCell"/>
</dbReference>
<feature type="region of interest" description="Disordered" evidence="7">
    <location>
        <begin position="636"/>
        <end position="656"/>
    </location>
</feature>
<dbReference type="PANTHER" id="PTHR23042">
    <property type="entry name" value="CIRCADIAN PROTEIN CLOCK/ARNT/BMAL/PAS"/>
    <property type="match status" value="1"/>
</dbReference>
<evidence type="ECO:0000256" key="7">
    <source>
        <dbReference type="SAM" id="MobiDB-lite"/>
    </source>
</evidence>
<dbReference type="InterPro" id="IPR001610">
    <property type="entry name" value="PAC"/>
</dbReference>
<dbReference type="AlphaFoldDB" id="A0A8C5FIG6"/>
<protein>
    <submittedName>
        <fullName evidence="10">Aryl-hydrocarbon receptor nuclear translocator 2</fullName>
    </submittedName>
</protein>
<dbReference type="Pfam" id="PF14598">
    <property type="entry name" value="PAS_11"/>
    <property type="match status" value="1"/>
</dbReference>
<dbReference type="InterPro" id="IPR011598">
    <property type="entry name" value="bHLH_dom"/>
</dbReference>
<dbReference type="GO" id="GO:0003700">
    <property type="term" value="F:DNA-binding transcription factor activity"/>
    <property type="evidence" value="ECO:0007669"/>
    <property type="project" value="InterPro"/>
</dbReference>
<dbReference type="GO" id="GO:0045893">
    <property type="term" value="P:positive regulation of DNA-templated transcription"/>
    <property type="evidence" value="ECO:0007669"/>
    <property type="project" value="UniProtKB-ARBA"/>
</dbReference>
<sequence length="656" mass="73862">MFLPLAAGANPIKRRLQFLIYTLQCYIWSINPPPPSPPSRSDPGALTRPPCFRENHSEIERRRRNKMTQYITELSDMVPTCSALARKPDKLTILRMAVSHMKSMRGTGNTSTDGAYKPSFLTEQELKHLILEAADGFLFVVAAETGRVIYVSDSVTPVLNHPQAEWFGSTLYEQVHPDDVDKLREQLSTSENSMTGRILDLKTGTVKKEGQQSSMRMCMGSRRSFICRMRCGSAPLDHISLNRLSNMRKRYRNGLGPSKEGEAQYSVVHCTGYIKAWPPAGMTIPDEDTEAGQTGKYCLVAIGRLQVTSSPVSMDMNGLSVPTEFLSRHNSDGVITFVDPRCINVIGYQPQDLLGKDILEFCHPEDQSHLRESFQQVVKLKGQVLSVMYRFRMKNREWMLIRTSSFTFQNPYSDEIEYIICTNTNVKVSLDASTGSGLQGWHQMVPVPDGSFCVSVLLCRQLQQQQQAELEVHQRDGLTAYDLSQVPVTSVGGGVHEAGKSIEKTEALFSQERDPRFSEMYTGISGGRMKRKKQTHSHAVHDRRSRRTHKRPAPNMQRSKQARNDIHGQARPSSMYVSVSHSQYECPTSLEESYGATCTAVKISDSLNAPPRQHNTAITFTFSSSFYHGVGRGTYREQRLPEPASKGWKTNRFRSQ</sequence>
<evidence type="ECO:0000256" key="2">
    <source>
        <dbReference type="ARBA" id="ARBA00022737"/>
    </source>
</evidence>
<dbReference type="GO" id="GO:0005667">
    <property type="term" value="C:transcription regulator complex"/>
    <property type="evidence" value="ECO:0007669"/>
    <property type="project" value="InterPro"/>
</dbReference>
<dbReference type="Ensembl" id="ENSGMOT00000040687.1">
    <property type="protein sequence ID" value="ENSGMOP00000038971.1"/>
    <property type="gene ID" value="ENSGMOG00000014557.2"/>
</dbReference>
<evidence type="ECO:0000256" key="6">
    <source>
        <dbReference type="ARBA" id="ARBA00023242"/>
    </source>
</evidence>